<reference evidence="2" key="2">
    <citation type="submission" date="2016-04" db="EMBL/GenBank/DDBJ databases">
        <title>First Complete Genome Sequence of a Subdivision 6 Acidobacterium.</title>
        <authorList>
            <person name="Huang S."/>
            <person name="Vieira S."/>
            <person name="Bunk B."/>
            <person name="Riedel T."/>
            <person name="Sproeer C."/>
            <person name="Overmann J."/>
        </authorList>
    </citation>
    <scope>NUCLEOTIDE SEQUENCE [LARGE SCALE GENOMIC DNA]</scope>
    <source>
        <strain evidence="2">DSM 100886 HEG_-6_39</strain>
    </source>
</reference>
<proteinExistence type="predicted"/>
<dbReference type="KEGG" id="abac:LuPra_04325"/>
<dbReference type="Proteomes" id="UP000076079">
    <property type="component" value="Chromosome"/>
</dbReference>
<dbReference type="AlphaFoldDB" id="A0A143PSL3"/>
<evidence type="ECO:0000313" key="1">
    <source>
        <dbReference type="EMBL" id="AMY11080.1"/>
    </source>
</evidence>
<evidence type="ECO:0000313" key="2">
    <source>
        <dbReference type="Proteomes" id="UP000076079"/>
    </source>
</evidence>
<evidence type="ECO:0008006" key="3">
    <source>
        <dbReference type="Google" id="ProtNLM"/>
    </source>
</evidence>
<keyword evidence="2" id="KW-1185">Reference proteome</keyword>
<dbReference type="STRING" id="1855912.LuPra_04325"/>
<gene>
    <name evidence="1" type="ORF">LuPra_04325</name>
</gene>
<protein>
    <recommendedName>
        <fullName evidence="3">Peptidase C39-like domain-containing protein</fullName>
    </recommendedName>
</protein>
<name>A0A143PSL3_LUTPR</name>
<reference evidence="1 2" key="1">
    <citation type="journal article" date="2016" name="Genome Announc.">
        <title>First Complete Genome Sequence of a Subdivision 6 Acidobacterium Strain.</title>
        <authorList>
            <person name="Huang S."/>
            <person name="Vieira S."/>
            <person name="Bunk B."/>
            <person name="Riedel T."/>
            <person name="Sproer C."/>
            <person name="Overmann J."/>
        </authorList>
    </citation>
    <scope>NUCLEOTIDE SEQUENCE [LARGE SCALE GENOMIC DNA]</scope>
    <source>
        <strain evidence="2">DSM 100886 HEG_-6_39</strain>
    </source>
</reference>
<accession>A0A143PSL3</accession>
<organism evidence="1 2">
    <name type="scientific">Luteitalea pratensis</name>
    <dbReference type="NCBI Taxonomy" id="1855912"/>
    <lineage>
        <taxon>Bacteria</taxon>
        <taxon>Pseudomonadati</taxon>
        <taxon>Acidobacteriota</taxon>
        <taxon>Vicinamibacteria</taxon>
        <taxon>Vicinamibacterales</taxon>
        <taxon>Vicinamibacteraceae</taxon>
        <taxon>Luteitalea</taxon>
    </lineage>
</organism>
<dbReference type="EMBL" id="CP015136">
    <property type="protein sequence ID" value="AMY11080.1"/>
    <property type="molecule type" value="Genomic_DNA"/>
</dbReference>
<sequence length="194" mass="22050">MPFRYQFSEADCVPTTFLNGIAALFGRGEIPPLVIQRVYTYTLNGVSRSNTLGDGTDEWGIRVTAEWLGAYKEGQFALKTEYLRGTEVHVKRGNQLVACLNTGGVGLCNLHIGGNVWHYVLAIKADPEGLSFFDPYFQRTLKGLNGSAQRLHEDPDGANLWVERDWLDTYSNRKRYCFGSVRNREAVLLWRRKR</sequence>